<dbReference type="InterPro" id="IPR050498">
    <property type="entry name" value="Ycf3"/>
</dbReference>
<protein>
    <recommendedName>
        <fullName evidence="7">TPR repeat-containing protein</fullName>
    </recommendedName>
</protein>
<dbReference type="RefSeq" id="WP_041016502.1">
    <property type="nucleotide sequence ID" value="NZ_CCEJ010000001.1"/>
</dbReference>
<keyword evidence="1" id="KW-0677">Repeat</keyword>
<dbReference type="SMART" id="SM00028">
    <property type="entry name" value="TPR"/>
    <property type="match status" value="5"/>
</dbReference>
<dbReference type="EMBL" id="CCEJ010000001">
    <property type="protein sequence ID" value="CDR32999.1"/>
    <property type="molecule type" value="Genomic_DNA"/>
</dbReference>
<gene>
    <name evidence="5" type="ORF">CSEC_0159</name>
</gene>
<reference evidence="5" key="1">
    <citation type="submission" date="2013-12" db="EMBL/GenBank/DDBJ databases">
        <authorList>
            <person name="Linke B."/>
        </authorList>
    </citation>
    <scope>NUCLEOTIDE SEQUENCE [LARGE SCALE GENOMIC DNA]</scope>
    <source>
        <strain evidence="5">CRIB-18</strain>
    </source>
</reference>
<dbReference type="InterPro" id="IPR011990">
    <property type="entry name" value="TPR-like_helical_dom_sf"/>
</dbReference>
<dbReference type="InterPro" id="IPR019734">
    <property type="entry name" value="TPR_rpt"/>
</dbReference>
<reference evidence="5" key="2">
    <citation type="submission" date="2014-09" db="EMBL/GenBank/DDBJ databases">
        <title>Criblamydia sequanensis harbors a mega-plasmid encoding arsenite resistance.</title>
        <authorList>
            <person name="Bertelli C."/>
            <person name="Goesmann A."/>
            <person name="Greub G."/>
        </authorList>
    </citation>
    <scope>NUCLEOTIDE SEQUENCE [LARGE SCALE GENOMIC DNA]</scope>
    <source>
        <strain evidence="5">CRIB-18</strain>
    </source>
</reference>
<dbReference type="PROSITE" id="PS50005">
    <property type="entry name" value="TPR"/>
    <property type="match status" value="1"/>
</dbReference>
<dbReference type="PANTHER" id="PTHR44858:SF1">
    <property type="entry name" value="UDP-N-ACETYLGLUCOSAMINE--PEPTIDE N-ACETYLGLUCOSAMINYLTRANSFERASE SPINDLY-RELATED"/>
    <property type="match status" value="1"/>
</dbReference>
<evidence type="ECO:0000313" key="6">
    <source>
        <dbReference type="Proteomes" id="UP000031552"/>
    </source>
</evidence>
<sequence>MDGVNRSGVYTSQPFEEERKPLTPKDAETIKLLSSIIVKTNTPHTPLAALAVIYFRSGWYAEALEMTTRALESAPKIQDVFQAVLCRAEFESSHGMKEDAERDYLKLKECQSAIPESFQSRIEALKRSLEVPLEDGVSNRIKEITLSLPGSKTPWLLHKERSQCYLYQKQYGRALLDIRRAASLAPNLYEVWEAIYFRTRYLMQKNMLKIAFKSLDELSICLDQMKESEKEKLEKLKNTLVRQNLKPKKDPIYQLASGGCKEPSQAFQARLKDFKEKEAEEKEDLLSKAISLKKKHEGSLQRLIEDLKIDTHAGPFQYYRAEALYHEGRYSEALDILNASIEDEIENPHLYFLRSCIYYSLQNLEKALEDIELALLLSPIEVKEYLHTAEIITARLEGGVYVSLDFQEEARKKLDIVKKNIFLHGESSELLFEKINLHLMLQEQEEAKKDALKLKERLSEDDPHYEKVLDILQFLNGEGTSS</sequence>
<dbReference type="Gene3D" id="1.25.40.10">
    <property type="entry name" value="Tetratricopeptide repeat domain"/>
    <property type="match status" value="2"/>
</dbReference>
<dbReference type="AlphaFoldDB" id="A0A090DVI7"/>
<dbReference type="Proteomes" id="UP000031552">
    <property type="component" value="Unassembled WGS sequence"/>
</dbReference>
<evidence type="ECO:0000256" key="3">
    <source>
        <dbReference type="PROSITE-ProRule" id="PRU00339"/>
    </source>
</evidence>
<evidence type="ECO:0000313" key="5">
    <source>
        <dbReference type="EMBL" id="CDR32999.1"/>
    </source>
</evidence>
<proteinExistence type="predicted"/>
<keyword evidence="6" id="KW-1185">Reference proteome</keyword>
<dbReference type="Pfam" id="PF13181">
    <property type="entry name" value="TPR_8"/>
    <property type="match status" value="1"/>
</dbReference>
<keyword evidence="2 3" id="KW-0802">TPR repeat</keyword>
<evidence type="ECO:0000256" key="1">
    <source>
        <dbReference type="ARBA" id="ARBA00022737"/>
    </source>
</evidence>
<comment type="caution">
    <text evidence="5">The sequence shown here is derived from an EMBL/GenBank/DDBJ whole genome shotgun (WGS) entry which is preliminary data.</text>
</comment>
<dbReference type="STRING" id="1437425.CSEC_0159"/>
<organism evidence="5 6">
    <name type="scientific">Candidatus Criblamydia sequanensis CRIB-18</name>
    <dbReference type="NCBI Taxonomy" id="1437425"/>
    <lineage>
        <taxon>Bacteria</taxon>
        <taxon>Pseudomonadati</taxon>
        <taxon>Chlamydiota</taxon>
        <taxon>Chlamydiia</taxon>
        <taxon>Parachlamydiales</taxon>
        <taxon>Candidatus Criblamydiaceae</taxon>
        <taxon>Candidatus Criblamydia</taxon>
    </lineage>
</organism>
<evidence type="ECO:0000256" key="4">
    <source>
        <dbReference type="SAM" id="MobiDB-lite"/>
    </source>
</evidence>
<dbReference type="SUPFAM" id="SSF48452">
    <property type="entry name" value="TPR-like"/>
    <property type="match status" value="2"/>
</dbReference>
<feature type="region of interest" description="Disordered" evidence="4">
    <location>
        <begin position="1"/>
        <end position="23"/>
    </location>
</feature>
<name>A0A090DVI7_9BACT</name>
<evidence type="ECO:0008006" key="7">
    <source>
        <dbReference type="Google" id="ProtNLM"/>
    </source>
</evidence>
<accession>A0A090DVI7</accession>
<feature type="repeat" description="TPR" evidence="3">
    <location>
        <begin position="348"/>
        <end position="381"/>
    </location>
</feature>
<dbReference type="PANTHER" id="PTHR44858">
    <property type="entry name" value="TETRATRICOPEPTIDE REPEAT PROTEIN 6"/>
    <property type="match status" value="1"/>
</dbReference>
<evidence type="ECO:0000256" key="2">
    <source>
        <dbReference type="ARBA" id="ARBA00022803"/>
    </source>
</evidence>